<comment type="caution">
    <text evidence="1">The sequence shown here is derived from an EMBL/GenBank/DDBJ whole genome shotgun (WGS) entry which is preliminary data.</text>
</comment>
<evidence type="ECO:0000313" key="2">
    <source>
        <dbReference type="Proteomes" id="UP001153954"/>
    </source>
</evidence>
<dbReference type="EMBL" id="CAKOGL010000026">
    <property type="protein sequence ID" value="CAH2103591.1"/>
    <property type="molecule type" value="Genomic_DNA"/>
</dbReference>
<protein>
    <submittedName>
        <fullName evidence="1">Uncharacterized protein</fullName>
    </submittedName>
</protein>
<sequence length="88" mass="10062">MEVVCNHCGALKFDGETPEMFCNFFMNIMHACVQVRQFETTLERVPNYEYKAVIKADERPAGTYEHTFNAATIDEVAILIVGENLETR</sequence>
<proteinExistence type="predicted"/>
<dbReference type="AlphaFoldDB" id="A0AAU9UVN2"/>
<name>A0AAU9UVN2_EUPED</name>
<keyword evidence="2" id="KW-1185">Reference proteome</keyword>
<gene>
    <name evidence="1" type="ORF">EEDITHA_LOCUS18076</name>
</gene>
<evidence type="ECO:0000313" key="1">
    <source>
        <dbReference type="EMBL" id="CAH2103591.1"/>
    </source>
</evidence>
<dbReference type="Proteomes" id="UP001153954">
    <property type="component" value="Unassembled WGS sequence"/>
</dbReference>
<accession>A0AAU9UVN2</accession>
<organism evidence="1 2">
    <name type="scientific">Euphydryas editha</name>
    <name type="common">Edith's checkerspot</name>
    <dbReference type="NCBI Taxonomy" id="104508"/>
    <lineage>
        <taxon>Eukaryota</taxon>
        <taxon>Metazoa</taxon>
        <taxon>Ecdysozoa</taxon>
        <taxon>Arthropoda</taxon>
        <taxon>Hexapoda</taxon>
        <taxon>Insecta</taxon>
        <taxon>Pterygota</taxon>
        <taxon>Neoptera</taxon>
        <taxon>Endopterygota</taxon>
        <taxon>Lepidoptera</taxon>
        <taxon>Glossata</taxon>
        <taxon>Ditrysia</taxon>
        <taxon>Papilionoidea</taxon>
        <taxon>Nymphalidae</taxon>
        <taxon>Nymphalinae</taxon>
        <taxon>Euphydryas</taxon>
    </lineage>
</organism>
<reference evidence="1" key="1">
    <citation type="submission" date="2022-03" db="EMBL/GenBank/DDBJ databases">
        <authorList>
            <person name="Tunstrom K."/>
        </authorList>
    </citation>
    <scope>NUCLEOTIDE SEQUENCE</scope>
</reference>